<dbReference type="InterPro" id="IPR007214">
    <property type="entry name" value="YbaK/aa-tRNA-synth-assoc-dom"/>
</dbReference>
<dbReference type="PANTHER" id="PTHR30411:SF1">
    <property type="entry name" value="CYTOPLASMIC PROTEIN"/>
    <property type="match status" value="1"/>
</dbReference>
<dbReference type="Pfam" id="PF04073">
    <property type="entry name" value="tRNA_edit"/>
    <property type="match status" value="1"/>
</dbReference>
<sequence>MNPYEEKIKKYIKDNNIKAEHLSFETSCHSVEEAVQAVKASAEDFVKNICLIDNEGNLIVAIVKGENRASTSKISRQLGIERPRTANPPEILQKTGFICGGVPSFGYSAIFLVDPKVMEKEVVYSGGGSEKSLIKISPQELLKANQGQVIKIRK</sequence>
<dbReference type="PANTHER" id="PTHR30411">
    <property type="entry name" value="CYTOPLASMIC PROTEIN"/>
    <property type="match status" value="1"/>
</dbReference>
<proteinExistence type="predicted"/>
<dbReference type="EMBL" id="MEYH01000095">
    <property type="protein sequence ID" value="OGD13985.1"/>
    <property type="molecule type" value="Genomic_DNA"/>
</dbReference>
<evidence type="ECO:0000259" key="1">
    <source>
        <dbReference type="Pfam" id="PF04073"/>
    </source>
</evidence>
<dbReference type="AlphaFoldDB" id="A0A1F5A5Z9"/>
<accession>A0A1F5A5Z9</accession>
<dbReference type="Gene3D" id="3.90.960.10">
    <property type="entry name" value="YbaK/aminoacyl-tRNA synthetase-associated domain"/>
    <property type="match status" value="1"/>
</dbReference>
<evidence type="ECO:0000313" key="2">
    <source>
        <dbReference type="EMBL" id="OGD13985.1"/>
    </source>
</evidence>
<dbReference type="SUPFAM" id="SSF55826">
    <property type="entry name" value="YbaK/ProRS associated domain"/>
    <property type="match status" value="1"/>
</dbReference>
<dbReference type="InterPro" id="IPR036754">
    <property type="entry name" value="YbaK/aa-tRNA-synt-asso_dom_sf"/>
</dbReference>
<name>A0A1F5A5Z9_9BACT</name>
<evidence type="ECO:0000313" key="3">
    <source>
        <dbReference type="Proteomes" id="UP000177701"/>
    </source>
</evidence>
<gene>
    <name evidence="2" type="ORF">A2V47_07150</name>
</gene>
<reference evidence="2 3" key="1">
    <citation type="journal article" date="2016" name="Nat. Commun.">
        <title>Thousands of microbial genomes shed light on interconnected biogeochemical processes in an aquifer system.</title>
        <authorList>
            <person name="Anantharaman K."/>
            <person name="Brown C.T."/>
            <person name="Hug L.A."/>
            <person name="Sharon I."/>
            <person name="Castelle C.J."/>
            <person name="Probst A.J."/>
            <person name="Thomas B.C."/>
            <person name="Singh A."/>
            <person name="Wilkins M.J."/>
            <person name="Karaoz U."/>
            <person name="Brodie E.L."/>
            <person name="Williams K.H."/>
            <person name="Hubbard S.S."/>
            <person name="Banfield J.F."/>
        </authorList>
    </citation>
    <scope>NUCLEOTIDE SEQUENCE [LARGE SCALE GENOMIC DNA]</scope>
</reference>
<dbReference type="STRING" id="1797291.A2V47_07150"/>
<comment type="caution">
    <text evidence="2">The sequence shown here is derived from an EMBL/GenBank/DDBJ whole genome shotgun (WGS) entry which is preliminary data.</text>
</comment>
<protein>
    <recommendedName>
        <fullName evidence="1">YbaK/aminoacyl-tRNA synthetase-associated domain-containing protein</fullName>
    </recommendedName>
</protein>
<feature type="domain" description="YbaK/aminoacyl-tRNA synthetase-associated" evidence="1">
    <location>
        <begin position="27"/>
        <end position="143"/>
    </location>
</feature>
<dbReference type="GO" id="GO:0002161">
    <property type="term" value="F:aminoacyl-tRNA deacylase activity"/>
    <property type="evidence" value="ECO:0007669"/>
    <property type="project" value="InterPro"/>
</dbReference>
<organism evidence="2 3">
    <name type="scientific">Candidatus Sediminicultor quintus</name>
    <dbReference type="NCBI Taxonomy" id="1797291"/>
    <lineage>
        <taxon>Bacteria</taxon>
        <taxon>Pseudomonadati</taxon>
        <taxon>Atribacterota</taxon>
        <taxon>Candidatus Phoenicimicrobiia</taxon>
        <taxon>Candidatus Pheonicimicrobiales</taxon>
        <taxon>Candidatus Phoenicimicrobiaceae</taxon>
        <taxon>Candidatus Sediminicultor</taxon>
    </lineage>
</organism>
<dbReference type="Proteomes" id="UP000177701">
    <property type="component" value="Unassembled WGS sequence"/>
</dbReference>